<accession>A0AC59Z1T9</accession>
<dbReference type="EMBL" id="OX596105">
    <property type="protein sequence ID" value="CAN0146973.1"/>
    <property type="molecule type" value="Genomic_DNA"/>
</dbReference>
<name>A0AC59Z1T9_RANTA</name>
<organism evidence="1 2">
    <name type="scientific">Rangifer tarandus platyrhynchus</name>
    <name type="common">Svalbard reindeer</name>
    <dbReference type="NCBI Taxonomy" id="3082113"/>
    <lineage>
        <taxon>Eukaryota</taxon>
        <taxon>Metazoa</taxon>
        <taxon>Chordata</taxon>
        <taxon>Craniata</taxon>
        <taxon>Vertebrata</taxon>
        <taxon>Euteleostomi</taxon>
        <taxon>Mammalia</taxon>
        <taxon>Eutheria</taxon>
        <taxon>Laurasiatheria</taxon>
        <taxon>Artiodactyla</taxon>
        <taxon>Ruminantia</taxon>
        <taxon>Pecora</taxon>
        <taxon>Cervidae</taxon>
        <taxon>Odocoileinae</taxon>
        <taxon>Rangifer</taxon>
    </lineage>
</organism>
<evidence type="ECO:0000313" key="1">
    <source>
        <dbReference type="EMBL" id="CAN0146973.1"/>
    </source>
</evidence>
<reference evidence="1" key="2">
    <citation type="submission" date="2025-03" db="EMBL/GenBank/DDBJ databases">
        <authorList>
            <consortium name="ELIXIR-Norway"/>
            <consortium name="Elixir Norway"/>
        </authorList>
    </citation>
    <scope>NUCLEOTIDE SEQUENCE</scope>
</reference>
<gene>
    <name evidence="1" type="ORF">MRATA1EN22A_LOCUS12761</name>
</gene>
<reference evidence="1" key="1">
    <citation type="submission" date="2023-05" db="EMBL/GenBank/DDBJ databases">
        <authorList>
            <consortium name="ELIXIR-Norway"/>
        </authorList>
    </citation>
    <scope>NUCLEOTIDE SEQUENCE</scope>
</reference>
<evidence type="ECO:0000313" key="2">
    <source>
        <dbReference type="Proteomes" id="UP001162501"/>
    </source>
</evidence>
<dbReference type="Proteomes" id="UP001162501">
    <property type="component" value="Chromosome 21"/>
</dbReference>
<protein>
    <submittedName>
        <fullName evidence="1">Uncharacterized protein</fullName>
    </submittedName>
</protein>
<sequence length="261" mass="27252">MLVVPLDGGRGGPGELAARLHGRLASPPLVQRRQHRVARRGCERAARLSQHPRPGARASSPPGGRRRPRRHSGNLSELGRPQSDTLGPQDHGVALRRFITPSGEEPRDAGRRVSGISAGPELGGGRGEAAGGALARACWRARLRLRCCALGPWQPHPVLSPPRRGPSQAARGALLFPRGSPAPALRTAPCASLAEPSGTASPARFSPGSTGRARSSVGPPLTSRNPPTRRGARRAVGSAFHSLLKHSARVEAAPRSASPDG</sequence>
<proteinExistence type="predicted"/>